<proteinExistence type="predicted"/>
<sequence length="78" mass="9012">MECLRRARLFVELLDPTTVFKRAIQERVSAFATESKKKLCTKDGSMAYKFSLACCNCMLLLLFFCCPALLCYVFFFCI</sequence>
<evidence type="ECO:0000313" key="2">
    <source>
        <dbReference type="EMBL" id="OQU91700.1"/>
    </source>
</evidence>
<gene>
    <name evidence="2" type="ORF">SORBI_3001G233466</name>
</gene>
<evidence type="ECO:0000313" key="3">
    <source>
        <dbReference type="Proteomes" id="UP000000768"/>
    </source>
</evidence>
<feature type="transmembrane region" description="Helical" evidence="1">
    <location>
        <begin position="46"/>
        <end position="75"/>
    </location>
</feature>
<accession>A0A1Z5S6Y9</accession>
<protein>
    <submittedName>
        <fullName evidence="2">Uncharacterized protein</fullName>
    </submittedName>
</protein>
<dbReference type="InParanoid" id="A0A1Z5S6Y9"/>
<keyword evidence="3" id="KW-1185">Reference proteome</keyword>
<keyword evidence="1" id="KW-0472">Membrane</keyword>
<keyword evidence="1" id="KW-0812">Transmembrane</keyword>
<dbReference type="Proteomes" id="UP000000768">
    <property type="component" value="Chromosome 1"/>
</dbReference>
<dbReference type="Gramene" id="OQU91700">
    <property type="protein sequence ID" value="OQU91700"/>
    <property type="gene ID" value="SORBI_3001G233466"/>
</dbReference>
<keyword evidence="1" id="KW-1133">Transmembrane helix</keyword>
<reference evidence="3" key="2">
    <citation type="journal article" date="2018" name="Plant J.">
        <title>The Sorghum bicolor reference genome: improved assembly, gene annotations, a transcriptome atlas, and signatures of genome organization.</title>
        <authorList>
            <person name="McCormick R.F."/>
            <person name="Truong S.K."/>
            <person name="Sreedasyam A."/>
            <person name="Jenkins J."/>
            <person name="Shu S."/>
            <person name="Sims D."/>
            <person name="Kennedy M."/>
            <person name="Amirebrahimi M."/>
            <person name="Weers B.D."/>
            <person name="McKinley B."/>
            <person name="Mattison A."/>
            <person name="Morishige D.T."/>
            <person name="Grimwood J."/>
            <person name="Schmutz J."/>
            <person name="Mullet J.E."/>
        </authorList>
    </citation>
    <scope>NUCLEOTIDE SEQUENCE [LARGE SCALE GENOMIC DNA]</scope>
    <source>
        <strain evidence="3">cv. BTx623</strain>
    </source>
</reference>
<name>A0A1Z5S6Y9_SORBI</name>
<evidence type="ECO:0000256" key="1">
    <source>
        <dbReference type="SAM" id="Phobius"/>
    </source>
</evidence>
<organism evidence="2 3">
    <name type="scientific">Sorghum bicolor</name>
    <name type="common">Sorghum</name>
    <name type="synonym">Sorghum vulgare</name>
    <dbReference type="NCBI Taxonomy" id="4558"/>
    <lineage>
        <taxon>Eukaryota</taxon>
        <taxon>Viridiplantae</taxon>
        <taxon>Streptophyta</taxon>
        <taxon>Embryophyta</taxon>
        <taxon>Tracheophyta</taxon>
        <taxon>Spermatophyta</taxon>
        <taxon>Magnoliopsida</taxon>
        <taxon>Liliopsida</taxon>
        <taxon>Poales</taxon>
        <taxon>Poaceae</taxon>
        <taxon>PACMAD clade</taxon>
        <taxon>Panicoideae</taxon>
        <taxon>Andropogonodae</taxon>
        <taxon>Andropogoneae</taxon>
        <taxon>Sorghinae</taxon>
        <taxon>Sorghum</taxon>
    </lineage>
</organism>
<dbReference type="AlphaFoldDB" id="A0A1Z5S6Y9"/>
<reference evidence="2 3" key="1">
    <citation type="journal article" date="2009" name="Nature">
        <title>The Sorghum bicolor genome and the diversification of grasses.</title>
        <authorList>
            <person name="Paterson A.H."/>
            <person name="Bowers J.E."/>
            <person name="Bruggmann R."/>
            <person name="Dubchak I."/>
            <person name="Grimwood J."/>
            <person name="Gundlach H."/>
            <person name="Haberer G."/>
            <person name="Hellsten U."/>
            <person name="Mitros T."/>
            <person name="Poliakov A."/>
            <person name="Schmutz J."/>
            <person name="Spannagl M."/>
            <person name="Tang H."/>
            <person name="Wang X."/>
            <person name="Wicker T."/>
            <person name="Bharti A.K."/>
            <person name="Chapman J."/>
            <person name="Feltus F.A."/>
            <person name="Gowik U."/>
            <person name="Grigoriev I.V."/>
            <person name="Lyons E."/>
            <person name="Maher C.A."/>
            <person name="Martis M."/>
            <person name="Narechania A."/>
            <person name="Otillar R.P."/>
            <person name="Penning B.W."/>
            <person name="Salamov A.A."/>
            <person name="Wang Y."/>
            <person name="Zhang L."/>
            <person name="Carpita N.C."/>
            <person name="Freeling M."/>
            <person name="Gingle A.R."/>
            <person name="Hash C.T."/>
            <person name="Keller B."/>
            <person name="Klein P."/>
            <person name="Kresovich S."/>
            <person name="McCann M.C."/>
            <person name="Ming R."/>
            <person name="Peterson D.G."/>
            <person name="Mehboob-ur-Rahman"/>
            <person name="Ware D."/>
            <person name="Westhoff P."/>
            <person name="Mayer K.F."/>
            <person name="Messing J."/>
            <person name="Rokhsar D.S."/>
        </authorList>
    </citation>
    <scope>NUCLEOTIDE SEQUENCE [LARGE SCALE GENOMIC DNA]</scope>
    <source>
        <strain evidence="3">cv. BTx623</strain>
    </source>
</reference>
<dbReference type="EMBL" id="CM000760">
    <property type="protein sequence ID" value="OQU91700.1"/>
    <property type="molecule type" value="Genomic_DNA"/>
</dbReference>